<proteinExistence type="predicted"/>
<reference evidence="2" key="1">
    <citation type="submission" date="2020-08" db="EMBL/GenBank/DDBJ databases">
        <title>Whole genome shotgun sequence of Polymorphospora rubra NBRC 101157.</title>
        <authorList>
            <person name="Komaki H."/>
            <person name="Tamura T."/>
        </authorList>
    </citation>
    <scope>NUCLEOTIDE SEQUENCE</scope>
    <source>
        <strain evidence="2">NBRC 101157</strain>
    </source>
</reference>
<dbReference type="EMBL" id="AP023359">
    <property type="protein sequence ID" value="BCJ65780.1"/>
    <property type="molecule type" value="Genomic_DNA"/>
</dbReference>
<feature type="domain" description="Methyltransferase type 11" evidence="1">
    <location>
        <begin position="175"/>
        <end position="274"/>
    </location>
</feature>
<accession>A0A810MYW1</accession>
<protein>
    <recommendedName>
        <fullName evidence="1">Methyltransferase type 11 domain-containing protein</fullName>
    </recommendedName>
</protein>
<dbReference type="GO" id="GO:0008757">
    <property type="term" value="F:S-adenosylmethionine-dependent methyltransferase activity"/>
    <property type="evidence" value="ECO:0007669"/>
    <property type="project" value="InterPro"/>
</dbReference>
<dbReference type="KEGG" id="pry:Prubr_28010"/>
<dbReference type="SUPFAM" id="SSF53335">
    <property type="entry name" value="S-adenosyl-L-methionine-dependent methyltransferases"/>
    <property type="match status" value="1"/>
</dbReference>
<dbReference type="InterPro" id="IPR013216">
    <property type="entry name" value="Methyltransf_11"/>
</dbReference>
<organism evidence="2 3">
    <name type="scientific">Polymorphospora rubra</name>
    <dbReference type="NCBI Taxonomy" id="338584"/>
    <lineage>
        <taxon>Bacteria</taxon>
        <taxon>Bacillati</taxon>
        <taxon>Actinomycetota</taxon>
        <taxon>Actinomycetes</taxon>
        <taxon>Micromonosporales</taxon>
        <taxon>Micromonosporaceae</taxon>
        <taxon>Polymorphospora</taxon>
    </lineage>
</organism>
<evidence type="ECO:0000259" key="1">
    <source>
        <dbReference type="Pfam" id="PF08241"/>
    </source>
</evidence>
<sequence length="366" mass="40821">MKSQESLFTAAIESAHIFDNAVREVSQTSGLLSALTHFQTVDDVVRRLAFRAERTEQVRHLLKVLVATGAAEERQIKGQTVYRAVKQPATALPERYQPRYENLTSWYGEGHAELIRNGNKGMLGDDLSFMRSPDAAIAFNRDFEHAWRTNLQNPLYEFGRMIAVRELASRGHRFLDLACGPGFGAMRLAEFSEQPATITCVDKSADFLDIARTNVYPQATVTFIERDLNTGLPPVVPGSIDGVLFNGAFHFMQDQPARLREIWQALRPGGVFVLGHCFSYSGFADEAMHDFYFSLLRDKAYVLPWATLKDVVTEVGFSIFKELHRGSHSYLIAERPVGAVGPAIQTDFTDLAAQVKVLGGDACQEQ</sequence>
<evidence type="ECO:0000313" key="2">
    <source>
        <dbReference type="EMBL" id="BCJ65780.1"/>
    </source>
</evidence>
<dbReference type="Proteomes" id="UP000680866">
    <property type="component" value="Chromosome"/>
</dbReference>
<dbReference type="Pfam" id="PF08241">
    <property type="entry name" value="Methyltransf_11"/>
    <property type="match status" value="1"/>
</dbReference>
<dbReference type="CDD" id="cd02440">
    <property type="entry name" value="AdoMet_MTases"/>
    <property type="match status" value="1"/>
</dbReference>
<gene>
    <name evidence="2" type="ORF">Prubr_28010</name>
</gene>
<dbReference type="PANTHER" id="PTHR43861">
    <property type="entry name" value="TRANS-ACONITATE 2-METHYLTRANSFERASE-RELATED"/>
    <property type="match status" value="1"/>
</dbReference>
<evidence type="ECO:0000313" key="3">
    <source>
        <dbReference type="Proteomes" id="UP000680866"/>
    </source>
</evidence>
<name>A0A810MYW1_9ACTN</name>
<keyword evidence="3" id="KW-1185">Reference proteome</keyword>
<dbReference type="Gene3D" id="3.40.50.150">
    <property type="entry name" value="Vaccinia Virus protein VP39"/>
    <property type="match status" value="1"/>
</dbReference>
<dbReference type="InterPro" id="IPR029063">
    <property type="entry name" value="SAM-dependent_MTases_sf"/>
</dbReference>
<dbReference type="AlphaFoldDB" id="A0A810MYW1"/>
<dbReference type="RefSeq" id="WP_212825449.1">
    <property type="nucleotide sequence ID" value="NZ_AP023359.1"/>
</dbReference>